<dbReference type="Proteomes" id="UP000249061">
    <property type="component" value="Unassembled WGS sequence"/>
</dbReference>
<comment type="caution">
    <text evidence="1">The sequence shown here is derived from an EMBL/GenBank/DDBJ whole genome shotgun (WGS) entry which is preliminary data.</text>
</comment>
<reference evidence="1 2" key="1">
    <citation type="submission" date="2017-08" db="EMBL/GenBank/DDBJ databases">
        <title>Infants hospitalized years apart are colonized by the same room-sourced microbial strains.</title>
        <authorList>
            <person name="Brooks B."/>
            <person name="Olm M.R."/>
            <person name="Firek B.A."/>
            <person name="Baker R."/>
            <person name="Thomas B.C."/>
            <person name="Morowitz M.J."/>
            <person name="Banfield J.F."/>
        </authorList>
    </citation>
    <scope>NUCLEOTIDE SEQUENCE [LARGE SCALE GENOMIC DNA]</scope>
    <source>
        <strain evidence="1">S2_003_000_R2_14</strain>
    </source>
</reference>
<accession>A0A2W5THF3</accession>
<dbReference type="AlphaFoldDB" id="A0A2W5THF3"/>
<organism evidence="1 2">
    <name type="scientific">Archangium gephyra</name>
    <dbReference type="NCBI Taxonomy" id="48"/>
    <lineage>
        <taxon>Bacteria</taxon>
        <taxon>Pseudomonadati</taxon>
        <taxon>Myxococcota</taxon>
        <taxon>Myxococcia</taxon>
        <taxon>Myxococcales</taxon>
        <taxon>Cystobacterineae</taxon>
        <taxon>Archangiaceae</taxon>
        <taxon>Archangium</taxon>
    </lineage>
</organism>
<dbReference type="EMBL" id="QFQP01000010">
    <property type="protein sequence ID" value="PZR13237.1"/>
    <property type="molecule type" value="Genomic_DNA"/>
</dbReference>
<evidence type="ECO:0000313" key="2">
    <source>
        <dbReference type="Proteomes" id="UP000249061"/>
    </source>
</evidence>
<gene>
    <name evidence="1" type="ORF">DI536_13200</name>
</gene>
<name>A0A2W5THF3_9BACT</name>
<evidence type="ECO:0000313" key="1">
    <source>
        <dbReference type="EMBL" id="PZR13237.1"/>
    </source>
</evidence>
<proteinExistence type="predicted"/>
<sequence>MCCALGTADQPIIFTSAEDAPVPGDWQGLWLGGVMLTNRPASGTAFVTNSTFRNLLGHGVVEGWFSKEAGEDIDFTPTNTFETLSGCPVSFVRKPACW</sequence>
<protein>
    <submittedName>
        <fullName evidence="1">Uncharacterized protein</fullName>
    </submittedName>
</protein>